<evidence type="ECO:0000259" key="3">
    <source>
        <dbReference type="Pfam" id="PF14160"/>
    </source>
</evidence>
<keyword evidence="5" id="KW-1185">Reference proteome</keyword>
<comment type="similarity">
    <text evidence="1">Belongs to the FAM110 family.</text>
</comment>
<feature type="domain" description="Centrosome-associated FAM110 C-terminal" evidence="3">
    <location>
        <begin position="249"/>
        <end position="344"/>
    </location>
</feature>
<dbReference type="InterPro" id="IPR025739">
    <property type="entry name" value="FAM110_N"/>
</dbReference>
<evidence type="ECO:0000259" key="4">
    <source>
        <dbReference type="Pfam" id="PF14161"/>
    </source>
</evidence>
<dbReference type="AlphaFoldDB" id="A0AAJ7THR2"/>
<dbReference type="InterPro" id="IPR025741">
    <property type="entry name" value="FAM110_C"/>
</dbReference>
<dbReference type="Pfam" id="PF14161">
    <property type="entry name" value="FAM110_N"/>
    <property type="match status" value="1"/>
</dbReference>
<organism evidence="5 6">
    <name type="scientific">Petromyzon marinus</name>
    <name type="common">Sea lamprey</name>
    <dbReference type="NCBI Taxonomy" id="7757"/>
    <lineage>
        <taxon>Eukaryota</taxon>
        <taxon>Metazoa</taxon>
        <taxon>Chordata</taxon>
        <taxon>Craniata</taxon>
        <taxon>Vertebrata</taxon>
        <taxon>Cyclostomata</taxon>
        <taxon>Hyperoartia</taxon>
        <taxon>Petromyzontiformes</taxon>
        <taxon>Petromyzontidae</taxon>
        <taxon>Petromyzon</taxon>
    </lineage>
</organism>
<gene>
    <name evidence="6" type="primary">LOC116946630</name>
</gene>
<feature type="region of interest" description="Disordered" evidence="2">
    <location>
        <begin position="126"/>
        <end position="167"/>
    </location>
</feature>
<dbReference type="InterPro" id="IPR025740">
    <property type="entry name" value="FAM110"/>
</dbReference>
<evidence type="ECO:0000256" key="1">
    <source>
        <dbReference type="ARBA" id="ARBA00010576"/>
    </source>
</evidence>
<feature type="domain" description="Centrosome-associated FAM110 N-terminal" evidence="4">
    <location>
        <begin position="19"/>
        <end position="68"/>
    </location>
</feature>
<dbReference type="RefSeq" id="XP_032817619.1">
    <property type="nucleotide sequence ID" value="XM_032961728.1"/>
</dbReference>
<protein>
    <submittedName>
        <fullName evidence="6">Protein FAM110C-like</fullName>
    </submittedName>
</protein>
<feature type="compositionally biased region" description="Low complexity" evidence="2">
    <location>
        <begin position="286"/>
        <end position="296"/>
    </location>
</feature>
<name>A0AAJ7THR2_PETMA</name>
<dbReference type="PANTHER" id="PTHR14758">
    <property type="entry name" value="AGAP005440-PA"/>
    <property type="match status" value="1"/>
</dbReference>
<feature type="region of interest" description="Disordered" evidence="2">
    <location>
        <begin position="187"/>
        <end position="249"/>
    </location>
</feature>
<feature type="compositionally biased region" description="Basic and acidic residues" evidence="2">
    <location>
        <begin position="301"/>
        <end position="312"/>
    </location>
</feature>
<dbReference type="KEGG" id="pmrn:116946630"/>
<dbReference type="Proteomes" id="UP001318040">
    <property type="component" value="Chromosome 27"/>
</dbReference>
<evidence type="ECO:0000313" key="6">
    <source>
        <dbReference type="RefSeq" id="XP_032817619.1"/>
    </source>
</evidence>
<accession>A0AAJ7THR2</accession>
<reference evidence="6" key="1">
    <citation type="submission" date="2025-08" db="UniProtKB">
        <authorList>
            <consortium name="RefSeq"/>
        </authorList>
    </citation>
    <scope>IDENTIFICATION</scope>
    <source>
        <tissue evidence="6">Sperm</tissue>
    </source>
</reference>
<evidence type="ECO:0000313" key="5">
    <source>
        <dbReference type="Proteomes" id="UP001318040"/>
    </source>
</evidence>
<proteinExistence type="inferred from homology"/>
<evidence type="ECO:0000256" key="2">
    <source>
        <dbReference type="SAM" id="MobiDB-lite"/>
    </source>
</evidence>
<feature type="compositionally biased region" description="Basic and acidic residues" evidence="2">
    <location>
        <begin position="145"/>
        <end position="159"/>
    </location>
</feature>
<dbReference type="Pfam" id="PF14160">
    <property type="entry name" value="FAM110_C"/>
    <property type="match status" value="1"/>
</dbReference>
<sequence length="347" mass="36515">MPVEVSQQPRRGSLGDRLSPTSSIVPLRILNKGPEYFRANRRSCQEGAMSVRERLEADRLKYVKSPDAARPSSVELAAGGGGGGGGGLIVGASRGRICCGAGNLDLAMLSSAIGNLHQIRREDLCRKSGRRTLPPPPDPRLAFRRRSDGFVRGGSERDAACGGNGTSARSNAVAFIWRLFQGVAGGRERHARPSAGNEEDAGPESKENLGDVTDGAAEANPRPARRSASRDEPHPAQRPSSLILPGGKTEPDSFFDECGLDREIIASLRVGPGGGGCGGDCGSVGAGASSSVSSSDPDFEGLSKRWRDHDGGENDGGEDPAPARVSVVERNARIIKWLYGCQRASCF</sequence>
<feature type="region of interest" description="Disordered" evidence="2">
    <location>
        <begin position="278"/>
        <end position="324"/>
    </location>
</feature>
<dbReference type="GeneID" id="116946630"/>
<dbReference type="PANTHER" id="PTHR14758:SF1">
    <property type="entry name" value="CENTROSOME-ASSOCIATED FAM110 C-TERMINAL DOMAIN-CONTAINING PROTEIN"/>
    <property type="match status" value="1"/>
</dbReference>